<dbReference type="CDD" id="cd16393">
    <property type="entry name" value="SPO0J_N"/>
    <property type="match status" value="1"/>
</dbReference>
<dbReference type="InterPro" id="IPR004437">
    <property type="entry name" value="ParB/RepB/Spo0J"/>
</dbReference>
<dbReference type="InterPro" id="IPR050336">
    <property type="entry name" value="Chromosome_partition/occlusion"/>
</dbReference>
<dbReference type="Gene3D" id="1.10.10.2830">
    <property type="match status" value="1"/>
</dbReference>
<dbReference type="InterPro" id="IPR003115">
    <property type="entry name" value="ParB_N"/>
</dbReference>
<accession>A0ABZ0B9G5</accession>
<evidence type="ECO:0000256" key="4">
    <source>
        <dbReference type="ARBA" id="ARBA00025472"/>
    </source>
</evidence>
<dbReference type="Proteomes" id="UP001302249">
    <property type="component" value="Chromosome"/>
</dbReference>
<dbReference type="SMART" id="SM00470">
    <property type="entry name" value="ParB"/>
    <property type="match status" value="1"/>
</dbReference>
<dbReference type="Pfam" id="PF17762">
    <property type="entry name" value="HTH_ParB"/>
    <property type="match status" value="1"/>
</dbReference>
<feature type="domain" description="ParB-like N-terminal" evidence="6">
    <location>
        <begin position="42"/>
        <end position="131"/>
    </location>
</feature>
<keyword evidence="2" id="KW-0159">Chromosome partition</keyword>
<dbReference type="PANTHER" id="PTHR33375:SF1">
    <property type="entry name" value="CHROMOSOME-PARTITIONING PROTEIN PARB-RELATED"/>
    <property type="match status" value="1"/>
</dbReference>
<evidence type="ECO:0000256" key="2">
    <source>
        <dbReference type="ARBA" id="ARBA00022829"/>
    </source>
</evidence>
<gene>
    <name evidence="7" type="ORF">RPR59_01770</name>
</gene>
<dbReference type="PANTHER" id="PTHR33375">
    <property type="entry name" value="CHROMOSOME-PARTITIONING PROTEIN PARB-RELATED"/>
    <property type="match status" value="1"/>
</dbReference>
<feature type="region of interest" description="Disordered" evidence="5">
    <location>
        <begin position="226"/>
        <end position="248"/>
    </location>
</feature>
<dbReference type="InterPro" id="IPR036086">
    <property type="entry name" value="ParB/Sulfiredoxin_sf"/>
</dbReference>
<dbReference type="SUPFAM" id="SSF110849">
    <property type="entry name" value="ParB/Sulfiredoxin"/>
    <property type="match status" value="1"/>
</dbReference>
<dbReference type="RefSeq" id="WP_313916045.1">
    <property type="nucleotide sequence ID" value="NZ_CP135076.1"/>
</dbReference>
<name>A0ABZ0B9G5_9SPHN</name>
<dbReference type="Gene3D" id="3.90.1530.30">
    <property type="match status" value="1"/>
</dbReference>
<reference evidence="7 8" key="1">
    <citation type="submission" date="2023-09" db="EMBL/GenBank/DDBJ databases">
        <authorList>
            <person name="Rey-Velasco X."/>
        </authorList>
    </citation>
    <scope>NUCLEOTIDE SEQUENCE [LARGE SCALE GENOMIC DNA]</scope>
    <source>
        <strain evidence="7 8">W311</strain>
    </source>
</reference>
<keyword evidence="8" id="KW-1185">Reference proteome</keyword>
<feature type="compositionally biased region" description="Gly residues" evidence="5">
    <location>
        <begin position="230"/>
        <end position="248"/>
    </location>
</feature>
<dbReference type="InterPro" id="IPR057240">
    <property type="entry name" value="ParB_dimer_C"/>
</dbReference>
<proteinExistence type="inferred from homology"/>
<dbReference type="EMBL" id="CP135076">
    <property type="protein sequence ID" value="WNO54013.1"/>
    <property type="molecule type" value="Genomic_DNA"/>
</dbReference>
<evidence type="ECO:0000256" key="5">
    <source>
        <dbReference type="SAM" id="MobiDB-lite"/>
    </source>
</evidence>
<evidence type="ECO:0000256" key="1">
    <source>
        <dbReference type="ARBA" id="ARBA00006295"/>
    </source>
</evidence>
<dbReference type="NCBIfam" id="TIGR00180">
    <property type="entry name" value="parB_part"/>
    <property type="match status" value="1"/>
</dbReference>
<dbReference type="Pfam" id="PF23552">
    <property type="entry name" value="ParB_C"/>
    <property type="match status" value="1"/>
</dbReference>
<dbReference type="Pfam" id="PF02195">
    <property type="entry name" value="ParB_N"/>
    <property type="match status" value="1"/>
</dbReference>
<evidence type="ECO:0000259" key="6">
    <source>
        <dbReference type="SMART" id="SM00470"/>
    </source>
</evidence>
<protein>
    <submittedName>
        <fullName evidence="7">ParB/RepB/Spo0J family partition protein</fullName>
    </submittedName>
</protein>
<comment type="function">
    <text evidence="4">Involved in chromosome partition. Localize to both poles of the predivisional cell following completion of DNA replication. Binds to the DNA origin of replication.</text>
</comment>
<dbReference type="InterPro" id="IPR041468">
    <property type="entry name" value="HTH_ParB/Spo0J"/>
</dbReference>
<evidence type="ECO:0000256" key="3">
    <source>
        <dbReference type="ARBA" id="ARBA00023125"/>
    </source>
</evidence>
<organism evidence="7 8">
    <name type="scientific">Stakelama saccharophila</name>
    <dbReference type="NCBI Taxonomy" id="3075605"/>
    <lineage>
        <taxon>Bacteria</taxon>
        <taxon>Pseudomonadati</taxon>
        <taxon>Pseudomonadota</taxon>
        <taxon>Alphaproteobacteria</taxon>
        <taxon>Sphingomonadales</taxon>
        <taxon>Sphingomonadaceae</taxon>
        <taxon>Stakelama</taxon>
    </lineage>
</organism>
<evidence type="ECO:0000313" key="7">
    <source>
        <dbReference type="EMBL" id="WNO54013.1"/>
    </source>
</evidence>
<sequence>MTDEQASNRKARPGLGRGLSALMGDIAREESIGGERAPAGIRMLPVSALTPHPDQPRRHFDDDAIGELANSIANRGLIQPIIVRPHGKDYQIVAGERRWRAAQRARLHDVPVIVRELSDAETLEIALVENIQRQDLNAIEEADAYRKLIEEFGHTQEALSKLIGKSRSHIANLMRLLDLPATVRRMVIDGDIQMGHARALISAPDPVTLAEQVRDKGLTVRQAERLARNTGGGRGKGGSQGRGSGTTGAGANADIAALEQQLGDVLGLKVSIAHAESGGTLAISYSTLDQLDMVCQRLSGERI</sequence>
<keyword evidence="3" id="KW-0238">DNA-binding</keyword>
<comment type="similarity">
    <text evidence="1">Belongs to the ParB family.</text>
</comment>
<evidence type="ECO:0000313" key="8">
    <source>
        <dbReference type="Proteomes" id="UP001302249"/>
    </source>
</evidence>